<dbReference type="SUPFAM" id="SSF51735">
    <property type="entry name" value="NAD(P)-binding Rossmann-fold domains"/>
    <property type="match status" value="1"/>
</dbReference>
<dbReference type="SUPFAM" id="SSF48179">
    <property type="entry name" value="6-phosphogluconate dehydrogenase C-terminal domain-like"/>
    <property type="match status" value="1"/>
</dbReference>
<dbReference type="GO" id="GO:0016491">
    <property type="term" value="F:oxidoreductase activity"/>
    <property type="evidence" value="ECO:0007669"/>
    <property type="project" value="UniProtKB-KW"/>
</dbReference>
<comment type="similarity">
    <text evidence="1">Belongs to the HIBADH-related family.</text>
</comment>
<dbReference type="PANTHER" id="PTHR43060">
    <property type="entry name" value="3-HYDROXYISOBUTYRATE DEHYDROGENASE-LIKE 1, MITOCHONDRIAL-RELATED"/>
    <property type="match status" value="1"/>
</dbReference>
<feature type="domain" description="6-phosphogluconate dehydrogenase NADP-binding" evidence="5">
    <location>
        <begin position="9"/>
        <end position="165"/>
    </location>
</feature>
<reference evidence="7 8" key="1">
    <citation type="journal article" date="2015" name="Genome Biol. Evol.">
        <title>Comparative Genomics of a Bacterivorous Green Alga Reveals Evolutionary Causalities and Consequences of Phago-Mixotrophic Mode of Nutrition.</title>
        <authorList>
            <person name="Burns J.A."/>
            <person name="Paasch A."/>
            <person name="Narechania A."/>
            <person name="Kim E."/>
        </authorList>
    </citation>
    <scope>NUCLEOTIDE SEQUENCE [LARGE SCALE GENOMIC DNA]</scope>
    <source>
        <strain evidence="7 8">PLY_AMNH</strain>
    </source>
</reference>
<feature type="active site" evidence="4">
    <location>
        <position position="174"/>
    </location>
</feature>
<protein>
    <recommendedName>
        <fullName evidence="9">3-hydroxyisobutyrate dehydrogenase</fullName>
    </recommendedName>
</protein>
<dbReference type="AlphaFoldDB" id="A0AAE0L472"/>
<dbReference type="Gene3D" id="1.10.1040.10">
    <property type="entry name" value="N-(1-d-carboxylethyl)-l-norvaline Dehydrogenase, domain 2"/>
    <property type="match status" value="1"/>
</dbReference>
<name>A0AAE0L472_9CHLO</name>
<dbReference type="Proteomes" id="UP001190700">
    <property type="component" value="Unassembled WGS sequence"/>
</dbReference>
<evidence type="ECO:0000256" key="1">
    <source>
        <dbReference type="ARBA" id="ARBA00009080"/>
    </source>
</evidence>
<dbReference type="PANTHER" id="PTHR43060:SF15">
    <property type="entry name" value="3-HYDROXYISOBUTYRATE DEHYDROGENASE-LIKE 1, MITOCHONDRIAL-RELATED"/>
    <property type="match status" value="1"/>
</dbReference>
<dbReference type="InterPro" id="IPR013328">
    <property type="entry name" value="6PGD_dom2"/>
</dbReference>
<evidence type="ECO:0000256" key="3">
    <source>
        <dbReference type="ARBA" id="ARBA00023027"/>
    </source>
</evidence>
<organism evidence="7 8">
    <name type="scientific">Cymbomonas tetramitiformis</name>
    <dbReference type="NCBI Taxonomy" id="36881"/>
    <lineage>
        <taxon>Eukaryota</taxon>
        <taxon>Viridiplantae</taxon>
        <taxon>Chlorophyta</taxon>
        <taxon>Pyramimonadophyceae</taxon>
        <taxon>Pyramimonadales</taxon>
        <taxon>Pyramimonadaceae</taxon>
        <taxon>Cymbomonas</taxon>
    </lineage>
</organism>
<dbReference type="InterPro" id="IPR008927">
    <property type="entry name" value="6-PGluconate_DH-like_C_sf"/>
</dbReference>
<dbReference type="GO" id="GO:0051287">
    <property type="term" value="F:NAD binding"/>
    <property type="evidence" value="ECO:0007669"/>
    <property type="project" value="InterPro"/>
</dbReference>
<dbReference type="PIRSF" id="PIRSF000103">
    <property type="entry name" value="HIBADH"/>
    <property type="match status" value="1"/>
</dbReference>
<dbReference type="Gene3D" id="3.40.50.720">
    <property type="entry name" value="NAD(P)-binding Rossmann-like Domain"/>
    <property type="match status" value="1"/>
</dbReference>
<dbReference type="InterPro" id="IPR002204">
    <property type="entry name" value="3-OH-isobutyrate_DH-rel_CS"/>
</dbReference>
<evidence type="ECO:0000313" key="8">
    <source>
        <dbReference type="Proteomes" id="UP001190700"/>
    </source>
</evidence>
<evidence type="ECO:0008006" key="9">
    <source>
        <dbReference type="Google" id="ProtNLM"/>
    </source>
</evidence>
<comment type="caution">
    <text evidence="7">The sequence shown here is derived from an EMBL/GenBank/DDBJ whole genome shotgun (WGS) entry which is preliminary data.</text>
</comment>
<keyword evidence="3" id="KW-0520">NAD</keyword>
<gene>
    <name evidence="7" type="ORF">CYMTET_20501</name>
</gene>
<dbReference type="EMBL" id="LGRX02009983">
    <property type="protein sequence ID" value="KAK3271130.1"/>
    <property type="molecule type" value="Genomic_DNA"/>
</dbReference>
<evidence type="ECO:0000259" key="5">
    <source>
        <dbReference type="Pfam" id="PF03446"/>
    </source>
</evidence>
<proteinExistence type="inferred from homology"/>
<feature type="domain" description="3-hydroxyisobutyrate dehydrogenase-like NAD-binding" evidence="6">
    <location>
        <begin position="168"/>
        <end position="289"/>
    </location>
</feature>
<evidence type="ECO:0000259" key="6">
    <source>
        <dbReference type="Pfam" id="PF14833"/>
    </source>
</evidence>
<dbReference type="Pfam" id="PF14833">
    <property type="entry name" value="NAD_binding_11"/>
    <property type="match status" value="1"/>
</dbReference>
<dbReference type="Pfam" id="PF03446">
    <property type="entry name" value="NAD_binding_2"/>
    <property type="match status" value="1"/>
</dbReference>
<keyword evidence="8" id="KW-1185">Reference proteome</keyword>
<evidence type="ECO:0000256" key="2">
    <source>
        <dbReference type="ARBA" id="ARBA00023002"/>
    </source>
</evidence>
<sequence length="305" mass="32408">MSVVRPKEVAFIGLGAMGYPMAGNLAKTVGKSLLVWNRSHEKATKHASEHGSTSVQNIEETCQAKVIFTCLPSSREFEELIFQIQDGLVPGTIIVDCTSGEPVATQRIAKALLERGTQLLDCPVSGGPGGAKAATLTAMLGGDPQAVLQVTPTVALFAKKIIHVGPVGSGHAIKAVNNILNVTHLMLASEGLLALKKMGVDPAKALETINNASGRSLQTEQRIPNCVLTRSFDYGFKLGLMNKDVGIAGRLLEEYFPEAVLLKAAQQLMLQAVETQGSDVDYTEVVKALEAKAGTQLVPNPRSRL</sequence>
<evidence type="ECO:0000313" key="7">
    <source>
        <dbReference type="EMBL" id="KAK3271130.1"/>
    </source>
</evidence>
<dbReference type="InterPro" id="IPR015815">
    <property type="entry name" value="HIBADH-related"/>
</dbReference>
<dbReference type="InterPro" id="IPR029154">
    <property type="entry name" value="HIBADH-like_NADP-bd"/>
</dbReference>
<dbReference type="GO" id="GO:0050661">
    <property type="term" value="F:NADP binding"/>
    <property type="evidence" value="ECO:0007669"/>
    <property type="project" value="InterPro"/>
</dbReference>
<evidence type="ECO:0000256" key="4">
    <source>
        <dbReference type="PIRSR" id="PIRSR000103-1"/>
    </source>
</evidence>
<dbReference type="InterPro" id="IPR006115">
    <property type="entry name" value="6PGDH_NADP-bd"/>
</dbReference>
<dbReference type="InterPro" id="IPR036291">
    <property type="entry name" value="NAD(P)-bd_dom_sf"/>
</dbReference>
<accession>A0AAE0L472</accession>
<keyword evidence="2" id="KW-0560">Oxidoreductase</keyword>
<dbReference type="PROSITE" id="PS00895">
    <property type="entry name" value="3_HYDROXYISOBUT_DH"/>
    <property type="match status" value="1"/>
</dbReference>